<dbReference type="SMART" id="SM00248">
    <property type="entry name" value="ANK"/>
    <property type="match status" value="3"/>
</dbReference>
<dbReference type="Proteomes" id="UP001392437">
    <property type="component" value="Unassembled WGS sequence"/>
</dbReference>
<dbReference type="PANTHER" id="PTHR10039">
    <property type="entry name" value="AMELOGENIN"/>
    <property type="match status" value="1"/>
</dbReference>
<keyword evidence="1" id="KW-0040">ANK repeat</keyword>
<dbReference type="Gene3D" id="1.25.40.20">
    <property type="entry name" value="Ankyrin repeat-containing domain"/>
    <property type="match status" value="1"/>
</dbReference>
<feature type="repeat" description="ANK" evidence="1">
    <location>
        <begin position="293"/>
        <end position="325"/>
    </location>
</feature>
<gene>
    <name evidence="3" type="ORF">PG999_003052</name>
</gene>
<evidence type="ECO:0000313" key="4">
    <source>
        <dbReference type="Proteomes" id="UP001392437"/>
    </source>
</evidence>
<dbReference type="InterPro" id="IPR054471">
    <property type="entry name" value="GPIID_WHD"/>
</dbReference>
<keyword evidence="4" id="KW-1185">Reference proteome</keyword>
<dbReference type="Pfam" id="PF12796">
    <property type="entry name" value="Ank_2"/>
    <property type="match status" value="1"/>
</dbReference>
<feature type="repeat" description="ANK" evidence="1">
    <location>
        <begin position="259"/>
        <end position="291"/>
    </location>
</feature>
<organism evidence="3 4">
    <name type="scientific">Apiospora kogelbergensis</name>
    <dbReference type="NCBI Taxonomy" id="1337665"/>
    <lineage>
        <taxon>Eukaryota</taxon>
        <taxon>Fungi</taxon>
        <taxon>Dikarya</taxon>
        <taxon>Ascomycota</taxon>
        <taxon>Pezizomycotina</taxon>
        <taxon>Sordariomycetes</taxon>
        <taxon>Xylariomycetidae</taxon>
        <taxon>Amphisphaeriales</taxon>
        <taxon>Apiosporaceae</taxon>
        <taxon>Apiospora</taxon>
    </lineage>
</organism>
<feature type="repeat" description="ANK" evidence="1">
    <location>
        <begin position="326"/>
        <end position="358"/>
    </location>
</feature>
<dbReference type="InterPro" id="IPR036770">
    <property type="entry name" value="Ankyrin_rpt-contain_sf"/>
</dbReference>
<evidence type="ECO:0000313" key="3">
    <source>
        <dbReference type="EMBL" id="KAK8130672.1"/>
    </source>
</evidence>
<evidence type="ECO:0000256" key="1">
    <source>
        <dbReference type="PROSITE-ProRule" id="PRU00023"/>
    </source>
</evidence>
<dbReference type="InterPro" id="IPR002110">
    <property type="entry name" value="Ankyrin_rpt"/>
</dbReference>
<accession>A0AAW0R9V4</accession>
<dbReference type="Pfam" id="PF22939">
    <property type="entry name" value="WHD_GPIID"/>
    <property type="match status" value="1"/>
</dbReference>
<dbReference type="SUPFAM" id="SSF48403">
    <property type="entry name" value="Ankyrin repeat"/>
    <property type="match status" value="1"/>
</dbReference>
<dbReference type="PROSITE" id="PS50088">
    <property type="entry name" value="ANK_REPEAT"/>
    <property type="match status" value="3"/>
</dbReference>
<dbReference type="PROSITE" id="PS50297">
    <property type="entry name" value="ANK_REP_REGION"/>
    <property type="match status" value="2"/>
</dbReference>
<reference evidence="3 4" key="1">
    <citation type="submission" date="2023-01" db="EMBL/GenBank/DDBJ databases">
        <title>Analysis of 21 Apiospora genomes using comparative genomics revels a genus with tremendous synthesis potential of carbohydrate active enzymes and secondary metabolites.</title>
        <authorList>
            <person name="Sorensen T."/>
        </authorList>
    </citation>
    <scope>NUCLEOTIDE SEQUENCE [LARGE SCALE GENOMIC DNA]</scope>
    <source>
        <strain evidence="3 4">CBS 117206</strain>
    </source>
</reference>
<feature type="domain" description="GPI inositol-deacylase winged helix" evidence="2">
    <location>
        <begin position="72"/>
        <end position="152"/>
    </location>
</feature>
<dbReference type="EMBL" id="JAQQWP010000002">
    <property type="protein sequence ID" value="KAK8130672.1"/>
    <property type="molecule type" value="Genomic_DNA"/>
</dbReference>
<proteinExistence type="predicted"/>
<dbReference type="PANTHER" id="PTHR10039:SF16">
    <property type="entry name" value="GPI INOSITOL-DEACYLASE"/>
    <property type="match status" value="1"/>
</dbReference>
<protein>
    <recommendedName>
        <fullName evidence="2">GPI inositol-deacylase winged helix domain-containing protein</fullName>
    </recommendedName>
</protein>
<dbReference type="AlphaFoldDB" id="A0AAW0R9V4"/>
<sequence>MKFLAPPIKAEIKNSIHGKSAGMFRWAQCQLDVLSQLRTVRVIRKSLAELPKGLFQTYERMLMRDNVEDMMILRKILLWVAFAPIPLKIEALHEAIAIEADTTRLEEVEESRLNNPKDIFNLGGSLLAVLEEGTVKLAHLSVKDYLLSKDIKNNPEVLMFRMDLIGANEELAKCYFAYLSLDSLSSGPCRTQKDWERRRAQHPLLNHAAKGWTHHIRGAGITSELHRVMTDFFMPGPRFMSWIQVLNTDWIFKWDEYPRHATPLYYAASFGLKEIVGGLVQGGADLDEAGSRFGGTALHGATLREHVDIMRILLEAGADPSKADHNLLSPLQTAVGAGDDEIQKLLLDYGATSEAADNLGETPCSGVEKAVQAVSRR</sequence>
<comment type="caution">
    <text evidence="3">The sequence shown here is derived from an EMBL/GenBank/DDBJ whole genome shotgun (WGS) entry which is preliminary data.</text>
</comment>
<name>A0AAW0R9V4_9PEZI</name>
<evidence type="ECO:0000259" key="2">
    <source>
        <dbReference type="Pfam" id="PF22939"/>
    </source>
</evidence>